<organism evidence="2 3">
    <name type="scientific">Hyaloscypha bicolor E</name>
    <dbReference type="NCBI Taxonomy" id="1095630"/>
    <lineage>
        <taxon>Eukaryota</taxon>
        <taxon>Fungi</taxon>
        <taxon>Dikarya</taxon>
        <taxon>Ascomycota</taxon>
        <taxon>Pezizomycotina</taxon>
        <taxon>Leotiomycetes</taxon>
        <taxon>Helotiales</taxon>
        <taxon>Hyaloscyphaceae</taxon>
        <taxon>Hyaloscypha</taxon>
        <taxon>Hyaloscypha bicolor</taxon>
    </lineage>
</organism>
<dbReference type="OrthoDB" id="3482613at2759"/>
<dbReference type="Proteomes" id="UP000235371">
    <property type="component" value="Unassembled WGS sequence"/>
</dbReference>
<dbReference type="InParanoid" id="A0A2J6T5A3"/>
<dbReference type="InterPro" id="IPR045518">
    <property type="entry name" value="2EXR"/>
</dbReference>
<sequence length="358" mass="41322">MAALNPLAAEFEPKTEESLGQGIGKSAMERLDETDARVPELKLLTEFHPFPRMPIELRLKTWKFHMPDARIVELKYCKKIFHPISPTPAPASLHVCRESRTEALEHYVLLHNPHYLTPRIFINPQIDTLYFSEKRGGEFNEVFTVDECTYFDYFKTMTKSIHTSVLTNLRRIALIDESYLLNLEWDDEREDVFNLTKFTNLEIAVMAIDFGKNIVGPVKLVEVTWGECPIHTELGRPHPDYDDDEVLHSCNLCGCPFIKEVLLELNMDHIYFEQLKEGLRGMFTNFGKKLPSWKVPKAKTMVLAEKKRDVKKGSFEFHFKKPKLIPGGKPRIPEWANISGGGERVIRMECPRPRSGSF</sequence>
<evidence type="ECO:0000313" key="2">
    <source>
        <dbReference type="EMBL" id="PMD58204.1"/>
    </source>
</evidence>
<name>A0A2J6T5A3_9HELO</name>
<evidence type="ECO:0000259" key="1">
    <source>
        <dbReference type="Pfam" id="PF20150"/>
    </source>
</evidence>
<dbReference type="GeneID" id="36580913"/>
<protein>
    <recommendedName>
        <fullName evidence="1">2EXR domain-containing protein</fullName>
    </recommendedName>
</protein>
<dbReference type="RefSeq" id="XP_024735108.1">
    <property type="nucleotide sequence ID" value="XM_024872833.1"/>
</dbReference>
<accession>A0A2J6T5A3</accession>
<feature type="domain" description="2EXR" evidence="1">
    <location>
        <begin position="47"/>
        <end position="129"/>
    </location>
</feature>
<dbReference type="EMBL" id="KZ613828">
    <property type="protein sequence ID" value="PMD58204.1"/>
    <property type="molecule type" value="Genomic_DNA"/>
</dbReference>
<dbReference type="Pfam" id="PF20150">
    <property type="entry name" value="2EXR"/>
    <property type="match status" value="1"/>
</dbReference>
<evidence type="ECO:0000313" key="3">
    <source>
        <dbReference type="Proteomes" id="UP000235371"/>
    </source>
</evidence>
<dbReference type="PANTHER" id="PTHR35910:SF6">
    <property type="entry name" value="2EXR DOMAIN-CONTAINING PROTEIN"/>
    <property type="match status" value="1"/>
</dbReference>
<gene>
    <name evidence="2" type="ORF">K444DRAFT_439935</name>
</gene>
<keyword evidence="3" id="KW-1185">Reference proteome</keyword>
<dbReference type="PANTHER" id="PTHR35910">
    <property type="entry name" value="2EXR DOMAIN-CONTAINING PROTEIN"/>
    <property type="match status" value="1"/>
</dbReference>
<reference evidence="2 3" key="1">
    <citation type="submission" date="2016-04" db="EMBL/GenBank/DDBJ databases">
        <title>A degradative enzymes factory behind the ericoid mycorrhizal symbiosis.</title>
        <authorList>
            <consortium name="DOE Joint Genome Institute"/>
            <person name="Martino E."/>
            <person name="Morin E."/>
            <person name="Grelet G."/>
            <person name="Kuo A."/>
            <person name="Kohler A."/>
            <person name="Daghino S."/>
            <person name="Barry K."/>
            <person name="Choi C."/>
            <person name="Cichocki N."/>
            <person name="Clum A."/>
            <person name="Copeland A."/>
            <person name="Hainaut M."/>
            <person name="Haridas S."/>
            <person name="Labutti K."/>
            <person name="Lindquist E."/>
            <person name="Lipzen A."/>
            <person name="Khouja H.-R."/>
            <person name="Murat C."/>
            <person name="Ohm R."/>
            <person name="Olson A."/>
            <person name="Spatafora J."/>
            <person name="Veneault-Fourrey C."/>
            <person name="Henrissat B."/>
            <person name="Grigoriev I."/>
            <person name="Martin F."/>
            <person name="Perotto S."/>
        </authorList>
    </citation>
    <scope>NUCLEOTIDE SEQUENCE [LARGE SCALE GENOMIC DNA]</scope>
    <source>
        <strain evidence="2 3">E</strain>
    </source>
</reference>
<dbReference type="AlphaFoldDB" id="A0A2J6T5A3"/>
<dbReference type="STRING" id="1095630.A0A2J6T5A3"/>
<proteinExistence type="predicted"/>